<dbReference type="InterPro" id="IPR011993">
    <property type="entry name" value="PH-like_dom_sf"/>
</dbReference>
<dbReference type="SMART" id="SM00233">
    <property type="entry name" value="PH"/>
    <property type="match status" value="1"/>
</dbReference>
<proteinExistence type="inferred from homology"/>
<dbReference type="EMBL" id="ADBJ01000008">
    <property type="protein sequence ID" value="EFA85299.1"/>
    <property type="molecule type" value="Genomic_DNA"/>
</dbReference>
<evidence type="ECO:0000313" key="3">
    <source>
        <dbReference type="EMBL" id="EFA85299.1"/>
    </source>
</evidence>
<dbReference type="InParanoid" id="D3B1X5"/>
<dbReference type="OMA" id="GTPIDWG"/>
<dbReference type="PANTHER" id="PTHR14392">
    <property type="entry name" value="NIBAN FAMILY MEMBER"/>
    <property type="match status" value="1"/>
</dbReference>
<dbReference type="SUPFAM" id="SSF50729">
    <property type="entry name" value="PH domain-like"/>
    <property type="match status" value="1"/>
</dbReference>
<dbReference type="PROSITE" id="PS50003">
    <property type="entry name" value="PH_DOMAIN"/>
    <property type="match status" value="1"/>
</dbReference>
<protein>
    <submittedName>
        <fullName evidence="3">Pleckstrin domain-containing protein</fullName>
    </submittedName>
</protein>
<dbReference type="InterPro" id="IPR026088">
    <property type="entry name" value="Niban-like"/>
</dbReference>
<name>D3B1X5_HETP5</name>
<feature type="domain" description="PH" evidence="2">
    <location>
        <begin position="58"/>
        <end position="180"/>
    </location>
</feature>
<comment type="similarity">
    <text evidence="1">Belongs to the Niban family.</text>
</comment>
<dbReference type="Pfam" id="PF26086">
    <property type="entry name" value="Niban2"/>
    <property type="match status" value="1"/>
</dbReference>
<accession>D3B1X5</accession>
<gene>
    <name evidence="3" type="ORF">PPL_02300</name>
</gene>
<dbReference type="Gene3D" id="2.30.29.30">
    <property type="entry name" value="Pleckstrin-homology domain (PH domain)/Phosphotyrosine-binding domain (PTB)"/>
    <property type="match status" value="1"/>
</dbReference>
<dbReference type="GeneID" id="31357825"/>
<keyword evidence="4" id="KW-1185">Reference proteome</keyword>
<dbReference type="Pfam" id="PF26089">
    <property type="entry name" value="PH_Niban2"/>
    <property type="match status" value="1"/>
</dbReference>
<sequence>MDAQLKQDLVDLTKAILATFTAEYTKAYTVALTAKCVKDAKKPPSPYLLSVREKPLTGDRHSGFLTKEGAVRKSLKRRYFIVRQDYSIDYYESENNLTKKKGTITLAGYKVETDPNKSILGRLTKLAEKMKMDVSAIPKPKEYPPFTIELLHEYRRIYYLTADNKEQFDEWTEVLKTCVRHAQGFKNPDAVHQKAFGVAVRNTRWSLGRWGWFGWGGSEVQVLADVISDEVEYDILNRALYKLPSAPWFIRNFLRTQMMKVIIGTVTSAVNPAWIAMDKTVTGVRPTAEGKIREEIDPIAKLQQEMLDKMKDQLISVIEPVVREQVSPHLSTILGDEVKKPLEKSFVAVVQIWNEQSAKYNGDGSDKSFTDLRKYPQYFSPMRSAHDPINELYPFLQTLYPVFDGFWASTIVYGIRGELNQISENAVYTFEKEITESSNDGAVINIDSARQSILSKLEHDAKILYRDQLHFTVRSIVKPTLMKILNPLTKPILSNLQSMIPAALKDFFDMNEMFHQILDGVLDNTTDTVLEN</sequence>
<dbReference type="PANTHER" id="PTHR14392:SF8">
    <property type="entry name" value="PH DOMAIN-CONTAINING PROTEIN DDB_G0267786"/>
    <property type="match status" value="1"/>
</dbReference>
<comment type="caution">
    <text evidence="3">The sequence shown here is derived from an EMBL/GenBank/DDBJ whole genome shotgun (WGS) entry which is preliminary data.</text>
</comment>
<dbReference type="Proteomes" id="UP000001396">
    <property type="component" value="Unassembled WGS sequence"/>
</dbReference>
<evidence type="ECO:0000256" key="1">
    <source>
        <dbReference type="ARBA" id="ARBA00010251"/>
    </source>
</evidence>
<dbReference type="RefSeq" id="XP_020437408.1">
    <property type="nucleotide sequence ID" value="XM_020573291.1"/>
</dbReference>
<evidence type="ECO:0000259" key="2">
    <source>
        <dbReference type="PROSITE" id="PS50003"/>
    </source>
</evidence>
<dbReference type="AlphaFoldDB" id="D3B1X5"/>
<dbReference type="InterPro" id="IPR001849">
    <property type="entry name" value="PH_domain"/>
</dbReference>
<dbReference type="InterPro" id="IPR059060">
    <property type="entry name" value="Niban_1/2/3_dom"/>
</dbReference>
<reference evidence="3 4" key="1">
    <citation type="journal article" date="2011" name="Genome Res.">
        <title>Phylogeny-wide analysis of social amoeba genomes highlights ancient origins for complex intercellular communication.</title>
        <authorList>
            <person name="Heidel A.J."/>
            <person name="Lawal H.M."/>
            <person name="Felder M."/>
            <person name="Schilde C."/>
            <person name="Helps N.R."/>
            <person name="Tunggal B."/>
            <person name="Rivero F."/>
            <person name="John U."/>
            <person name="Schleicher M."/>
            <person name="Eichinger L."/>
            <person name="Platzer M."/>
            <person name="Noegel A.A."/>
            <person name="Schaap P."/>
            <person name="Gloeckner G."/>
        </authorList>
    </citation>
    <scope>NUCLEOTIDE SEQUENCE [LARGE SCALE GENOMIC DNA]</scope>
    <source>
        <strain evidence="4">ATCC 26659 / Pp 5 / PN500</strain>
    </source>
</reference>
<evidence type="ECO:0000313" key="4">
    <source>
        <dbReference type="Proteomes" id="UP000001396"/>
    </source>
</evidence>
<organism evidence="3 4">
    <name type="scientific">Heterostelium pallidum (strain ATCC 26659 / Pp 5 / PN500)</name>
    <name type="common">Cellular slime mold</name>
    <name type="synonym">Polysphondylium pallidum</name>
    <dbReference type="NCBI Taxonomy" id="670386"/>
    <lineage>
        <taxon>Eukaryota</taxon>
        <taxon>Amoebozoa</taxon>
        <taxon>Evosea</taxon>
        <taxon>Eumycetozoa</taxon>
        <taxon>Dictyostelia</taxon>
        <taxon>Acytosteliales</taxon>
        <taxon>Acytosteliaceae</taxon>
        <taxon>Heterostelium</taxon>
    </lineage>
</organism>